<dbReference type="PANTHER" id="PTHR46797">
    <property type="entry name" value="HTH-TYPE TRANSCRIPTIONAL REGULATOR"/>
    <property type="match status" value="1"/>
</dbReference>
<sequence length="432" mass="50167">MLKGFFLMDLGKNIRNYRTALGITQEELAKPNLNRSVISQIESGKIDPSLKTLKQIATSLGVKISDLIEEVEDIEVSQVILLNRSKNFIVKKKYLKAKETLELVSFTDLTPEHKGMYHKIYGILFYSMKNHEAAIQELVKALEYITPTNINDYIEVYSYLVFSYRYTGKFMESINGSVYGVFLLEKFNLSDHNILLYIKFTYNLAVCYCRINQFEDGLLMIEKVNKVSAEYDLYLYGGSLDMLEGIAHLYLGNYRKSIAVSTNALNHFEAKQDYANIVACLTNLAICYRKIDNFDKSIEYLQEAIKICNEHELNDYKNNATFEMALNLFNKQNFRMLLDYVEKDINKEDDFIQAKLKYILAKVYLEKKEFSKAIQELELAISFFKEKNPYWLSECYLLKGTILVDQGNLLNAITYFEDGHKILLKKTGEFLF</sequence>
<dbReference type="PROSITE" id="PS50005">
    <property type="entry name" value="TPR"/>
    <property type="match status" value="1"/>
</dbReference>
<feature type="repeat" description="TPR" evidence="2">
    <location>
        <begin position="278"/>
        <end position="311"/>
    </location>
</feature>
<keyword evidence="2" id="KW-0802">TPR repeat</keyword>
<dbReference type="SMART" id="SM00028">
    <property type="entry name" value="TPR"/>
    <property type="match status" value="4"/>
</dbReference>
<dbReference type="OrthoDB" id="290878at2"/>
<dbReference type="Pfam" id="PF01381">
    <property type="entry name" value="HTH_3"/>
    <property type="match status" value="1"/>
</dbReference>
<dbReference type="GO" id="GO:0003700">
    <property type="term" value="F:DNA-binding transcription factor activity"/>
    <property type="evidence" value="ECO:0007669"/>
    <property type="project" value="TreeGrafter"/>
</dbReference>
<dbReference type="PROSITE" id="PS50943">
    <property type="entry name" value="HTH_CROC1"/>
    <property type="match status" value="1"/>
</dbReference>
<reference evidence="5 6" key="1">
    <citation type="submission" date="2018-02" db="EMBL/GenBank/DDBJ databases">
        <title>Jeotgalibacillus proteolyticum sp. nov. a protease producing bacterium isolated from ocean sediments of Laizhou Bay.</title>
        <authorList>
            <person name="Li Y."/>
        </authorList>
    </citation>
    <scope>NUCLEOTIDE SEQUENCE [LARGE SCALE GENOMIC DNA]</scope>
    <source>
        <strain evidence="5 6">22-7</strain>
    </source>
</reference>
<feature type="domain" description="HTH cro/C1-type" evidence="3">
    <location>
        <begin position="14"/>
        <end position="67"/>
    </location>
</feature>
<keyword evidence="1" id="KW-0238">DNA-binding</keyword>
<dbReference type="InterPro" id="IPR001387">
    <property type="entry name" value="Cro/C1-type_HTH"/>
</dbReference>
<dbReference type="EMBL" id="PREZ01000009">
    <property type="protein sequence ID" value="PPA68702.1"/>
    <property type="molecule type" value="Genomic_DNA"/>
</dbReference>
<evidence type="ECO:0000313" key="5">
    <source>
        <dbReference type="EMBL" id="PPA68779.1"/>
    </source>
</evidence>
<proteinExistence type="predicted"/>
<gene>
    <name evidence="4" type="ORF">C4B60_19220</name>
    <name evidence="5" type="ORF">C4B60_19650</name>
</gene>
<comment type="caution">
    <text evidence="5">The sequence shown here is derived from an EMBL/GenBank/DDBJ whole genome shotgun (WGS) entry which is preliminary data.</text>
</comment>
<dbReference type="SMART" id="SM00530">
    <property type="entry name" value="HTH_XRE"/>
    <property type="match status" value="1"/>
</dbReference>
<dbReference type="GO" id="GO:0003677">
    <property type="term" value="F:DNA binding"/>
    <property type="evidence" value="ECO:0007669"/>
    <property type="project" value="UniProtKB-KW"/>
</dbReference>
<dbReference type="InterPro" id="IPR010982">
    <property type="entry name" value="Lambda_DNA-bd_dom_sf"/>
</dbReference>
<dbReference type="GO" id="GO:0005829">
    <property type="term" value="C:cytosol"/>
    <property type="evidence" value="ECO:0007669"/>
    <property type="project" value="TreeGrafter"/>
</dbReference>
<dbReference type="InterPro" id="IPR019734">
    <property type="entry name" value="TPR_rpt"/>
</dbReference>
<dbReference type="EMBL" id="PREZ01000009">
    <property type="protein sequence ID" value="PPA68779.1"/>
    <property type="molecule type" value="Genomic_DNA"/>
</dbReference>
<dbReference type="CDD" id="cd00093">
    <property type="entry name" value="HTH_XRE"/>
    <property type="match status" value="1"/>
</dbReference>
<dbReference type="InterPro" id="IPR011990">
    <property type="entry name" value="TPR-like_helical_dom_sf"/>
</dbReference>
<evidence type="ECO:0000313" key="4">
    <source>
        <dbReference type="EMBL" id="PPA68702.1"/>
    </source>
</evidence>
<dbReference type="Pfam" id="PF13424">
    <property type="entry name" value="TPR_12"/>
    <property type="match status" value="1"/>
</dbReference>
<evidence type="ECO:0000313" key="6">
    <source>
        <dbReference type="Proteomes" id="UP000239047"/>
    </source>
</evidence>
<organism evidence="5 6">
    <name type="scientific">Jeotgalibacillus proteolyticus</name>
    <dbReference type="NCBI Taxonomy" id="2082395"/>
    <lineage>
        <taxon>Bacteria</taxon>
        <taxon>Bacillati</taxon>
        <taxon>Bacillota</taxon>
        <taxon>Bacilli</taxon>
        <taxon>Bacillales</taxon>
        <taxon>Caryophanaceae</taxon>
        <taxon>Jeotgalibacillus</taxon>
    </lineage>
</organism>
<evidence type="ECO:0000256" key="2">
    <source>
        <dbReference type="PROSITE-ProRule" id="PRU00339"/>
    </source>
</evidence>
<evidence type="ECO:0000259" key="3">
    <source>
        <dbReference type="PROSITE" id="PS50943"/>
    </source>
</evidence>
<name>A0A2S5G715_9BACL</name>
<dbReference type="Gene3D" id="1.25.40.10">
    <property type="entry name" value="Tetratricopeptide repeat domain"/>
    <property type="match status" value="3"/>
</dbReference>
<dbReference type="Pfam" id="PF13181">
    <property type="entry name" value="TPR_8"/>
    <property type="match status" value="1"/>
</dbReference>
<protein>
    <recommendedName>
        <fullName evidence="3">HTH cro/C1-type domain-containing protein</fullName>
    </recommendedName>
</protein>
<dbReference type="Proteomes" id="UP000239047">
    <property type="component" value="Unassembled WGS sequence"/>
</dbReference>
<dbReference type="SUPFAM" id="SSF48452">
    <property type="entry name" value="TPR-like"/>
    <property type="match status" value="3"/>
</dbReference>
<accession>A0A2S5G715</accession>
<dbReference type="InterPro" id="IPR050807">
    <property type="entry name" value="TransReg_Diox_bact_type"/>
</dbReference>
<dbReference type="SUPFAM" id="SSF47413">
    <property type="entry name" value="lambda repressor-like DNA-binding domains"/>
    <property type="match status" value="1"/>
</dbReference>
<dbReference type="PANTHER" id="PTHR46797:SF1">
    <property type="entry name" value="METHYLPHOSPHONATE SYNTHASE"/>
    <property type="match status" value="1"/>
</dbReference>
<evidence type="ECO:0000256" key="1">
    <source>
        <dbReference type="ARBA" id="ARBA00023125"/>
    </source>
</evidence>
<keyword evidence="6" id="KW-1185">Reference proteome</keyword>
<dbReference type="AlphaFoldDB" id="A0A2S5G715"/>